<evidence type="ECO:0000313" key="3">
    <source>
        <dbReference type="Proteomes" id="UP001058098"/>
    </source>
</evidence>
<evidence type="ECO:0000256" key="1">
    <source>
        <dbReference type="SAM" id="MobiDB-lite"/>
    </source>
</evidence>
<dbReference type="Proteomes" id="UP001058098">
    <property type="component" value="Chromosome"/>
</dbReference>
<reference evidence="2" key="1">
    <citation type="submission" date="2020-09" db="EMBL/GenBank/DDBJ databases">
        <title>Rhizobia associated with sainfoin plants.</title>
        <authorList>
            <person name="Asharfi S."/>
            <person name="Kuzmanovic N."/>
            <person name="Bunk B."/>
            <person name="Sproeer C."/>
            <person name="Becker M."/>
            <person name="Thuenen T."/>
        </authorList>
    </citation>
    <scope>NUCLEOTIDE SEQUENCE</scope>
    <source>
        <strain evidence="2">OM4</strain>
    </source>
</reference>
<feature type="region of interest" description="Disordered" evidence="1">
    <location>
        <begin position="63"/>
        <end position="124"/>
    </location>
</feature>
<dbReference type="EMBL" id="CP062229">
    <property type="protein sequence ID" value="UVC13243.1"/>
    <property type="molecule type" value="Genomic_DNA"/>
</dbReference>
<keyword evidence="3" id="KW-1185">Reference proteome</keyword>
<sequence>MPNVTFFSEVPAARGPNFDDYAETEQSNWLKERSNPSLWQAGSRGHPIGTACPFGEFSKKREQCPVHGPDFIKGAARMSRISLSQPQGAKRRDDQTTDATVRRFCSKRDDAVRNSVDPLGSKGR</sequence>
<dbReference type="RefSeq" id="WP_258117046.1">
    <property type="nucleotide sequence ID" value="NZ_CP062229.1"/>
</dbReference>
<proteinExistence type="predicted"/>
<evidence type="ECO:0000313" key="2">
    <source>
        <dbReference type="EMBL" id="UVC13243.1"/>
    </source>
</evidence>
<organism evidence="2 3">
    <name type="scientific">Mesorhizobium onobrychidis</name>
    <dbReference type="NCBI Taxonomy" id="2775404"/>
    <lineage>
        <taxon>Bacteria</taxon>
        <taxon>Pseudomonadati</taxon>
        <taxon>Pseudomonadota</taxon>
        <taxon>Alphaproteobacteria</taxon>
        <taxon>Hyphomicrobiales</taxon>
        <taxon>Phyllobacteriaceae</taxon>
        <taxon>Mesorhizobium</taxon>
    </lineage>
</organism>
<name>A0ABY5QQD9_9HYPH</name>
<accession>A0ABY5QQD9</accession>
<protein>
    <submittedName>
        <fullName evidence="2">Uncharacterized protein</fullName>
    </submittedName>
</protein>
<gene>
    <name evidence="2" type="ORF">IHQ72_21145</name>
</gene>